<accession>A0A2P2Q1T9</accession>
<evidence type="ECO:0000313" key="1">
    <source>
        <dbReference type="EMBL" id="MBX60958.1"/>
    </source>
</evidence>
<dbReference type="EMBL" id="GGEC01080474">
    <property type="protein sequence ID" value="MBX60958.1"/>
    <property type="molecule type" value="Transcribed_RNA"/>
</dbReference>
<organism evidence="1">
    <name type="scientific">Rhizophora mucronata</name>
    <name type="common">Asiatic mangrove</name>
    <dbReference type="NCBI Taxonomy" id="61149"/>
    <lineage>
        <taxon>Eukaryota</taxon>
        <taxon>Viridiplantae</taxon>
        <taxon>Streptophyta</taxon>
        <taxon>Embryophyta</taxon>
        <taxon>Tracheophyta</taxon>
        <taxon>Spermatophyta</taxon>
        <taxon>Magnoliopsida</taxon>
        <taxon>eudicotyledons</taxon>
        <taxon>Gunneridae</taxon>
        <taxon>Pentapetalae</taxon>
        <taxon>rosids</taxon>
        <taxon>fabids</taxon>
        <taxon>Malpighiales</taxon>
        <taxon>Rhizophoraceae</taxon>
        <taxon>Rhizophora</taxon>
    </lineage>
</organism>
<sequence>MGTNLNEDQQTFSVIHNQLYPQLFPCLMQKEKAQQHKCGPMMSPYEINSTW</sequence>
<dbReference type="AlphaFoldDB" id="A0A2P2Q1T9"/>
<protein>
    <submittedName>
        <fullName evidence="1">Uncharacterized protein</fullName>
    </submittedName>
</protein>
<reference evidence="1" key="1">
    <citation type="submission" date="2018-02" db="EMBL/GenBank/DDBJ databases">
        <title>Rhizophora mucronata_Transcriptome.</title>
        <authorList>
            <person name="Meera S.P."/>
            <person name="Sreeshan A."/>
            <person name="Augustine A."/>
        </authorList>
    </citation>
    <scope>NUCLEOTIDE SEQUENCE</scope>
    <source>
        <tissue evidence="1">Leaf</tissue>
    </source>
</reference>
<proteinExistence type="predicted"/>
<name>A0A2P2Q1T9_RHIMU</name>